<proteinExistence type="predicted"/>
<dbReference type="Proteomes" id="UP000694941">
    <property type="component" value="Unplaced"/>
</dbReference>
<evidence type="ECO:0000256" key="2">
    <source>
        <dbReference type="ARBA" id="ARBA00022737"/>
    </source>
</evidence>
<accession>A0ABM1C346</accession>
<dbReference type="GeneID" id="106477309"/>
<dbReference type="Gene3D" id="6.10.140.2040">
    <property type="match status" value="1"/>
</dbReference>
<keyword evidence="6" id="KW-1185">Reference proteome</keyword>
<name>A0ABM1C346_LIMPO</name>
<evidence type="ECO:0000313" key="6">
    <source>
        <dbReference type="Proteomes" id="UP000694941"/>
    </source>
</evidence>
<evidence type="ECO:0000313" key="7">
    <source>
        <dbReference type="RefSeq" id="XP_013793348.1"/>
    </source>
</evidence>
<dbReference type="InterPro" id="IPR004018">
    <property type="entry name" value="RPEL_repeat"/>
</dbReference>
<reference evidence="7" key="1">
    <citation type="submission" date="2025-08" db="UniProtKB">
        <authorList>
            <consortium name="RefSeq"/>
        </authorList>
    </citation>
    <scope>IDENTIFICATION</scope>
    <source>
        <tissue evidence="7">Muscle</tissue>
    </source>
</reference>
<evidence type="ECO:0000256" key="1">
    <source>
        <dbReference type="ARBA" id="ARBA00004123"/>
    </source>
</evidence>
<comment type="subcellular location">
    <subcellularLocation>
        <location evidence="1">Nucleus</location>
    </subcellularLocation>
</comment>
<dbReference type="PROSITE" id="PS51073">
    <property type="entry name" value="RPEL"/>
    <property type="match status" value="2"/>
</dbReference>
<dbReference type="PANTHER" id="PTHR22793:SF12">
    <property type="entry name" value="MYOCARDIN-RELATED TRANSCRIPTION FACTOR, ISOFORM H"/>
    <property type="match status" value="1"/>
</dbReference>
<dbReference type="RefSeq" id="XP_013793348.1">
    <property type="nucleotide sequence ID" value="XM_013937894.1"/>
</dbReference>
<feature type="repeat" description="RPEL" evidence="4">
    <location>
        <begin position="31"/>
        <end position="56"/>
    </location>
</feature>
<evidence type="ECO:0000256" key="4">
    <source>
        <dbReference type="PROSITE-ProRule" id="PRU00401"/>
    </source>
</evidence>
<feature type="non-terminal residue" evidence="7">
    <location>
        <position position="97"/>
    </location>
</feature>
<dbReference type="InterPro" id="IPR043451">
    <property type="entry name" value="Myocardin-like"/>
</dbReference>
<protein>
    <submittedName>
        <fullName evidence="7">MKL/myocardin-like protein 1</fullName>
    </submittedName>
</protein>
<evidence type="ECO:0000256" key="5">
    <source>
        <dbReference type="SAM" id="MobiDB-lite"/>
    </source>
</evidence>
<dbReference type="Pfam" id="PF02755">
    <property type="entry name" value="RPEL"/>
    <property type="match status" value="1"/>
</dbReference>
<organism evidence="6 7">
    <name type="scientific">Limulus polyphemus</name>
    <name type="common">Atlantic horseshoe crab</name>
    <dbReference type="NCBI Taxonomy" id="6850"/>
    <lineage>
        <taxon>Eukaryota</taxon>
        <taxon>Metazoa</taxon>
        <taxon>Ecdysozoa</taxon>
        <taxon>Arthropoda</taxon>
        <taxon>Chelicerata</taxon>
        <taxon>Merostomata</taxon>
        <taxon>Xiphosura</taxon>
        <taxon>Limulidae</taxon>
        <taxon>Limulus</taxon>
    </lineage>
</organism>
<keyword evidence="2" id="KW-0677">Repeat</keyword>
<evidence type="ECO:0000256" key="3">
    <source>
        <dbReference type="ARBA" id="ARBA00023242"/>
    </source>
</evidence>
<feature type="repeat" description="RPEL" evidence="4">
    <location>
        <begin position="75"/>
        <end position="97"/>
    </location>
</feature>
<feature type="compositionally biased region" description="Basic and acidic residues" evidence="5">
    <location>
        <begin position="76"/>
        <end position="89"/>
    </location>
</feature>
<sequence>MEDWIVSSINPSGMAEVDEGSLQKSMDKNKESLQKKLMLRRPINQLVEQGIMPPLNTPPAFHEQRQKLERAKMGDYLKNKIQKRPERQELIQQHILE</sequence>
<dbReference type="PANTHER" id="PTHR22793">
    <property type="entry name" value="MYOCARDIN-RELATED TRANSCRIPTION FACTOR-RELATED"/>
    <property type="match status" value="1"/>
</dbReference>
<keyword evidence="3" id="KW-0539">Nucleus</keyword>
<gene>
    <name evidence="7" type="primary">LOC106477309</name>
</gene>
<feature type="region of interest" description="Disordered" evidence="5">
    <location>
        <begin position="76"/>
        <end position="97"/>
    </location>
</feature>
<dbReference type="SMART" id="SM00707">
    <property type="entry name" value="RPEL"/>
    <property type="match status" value="2"/>
</dbReference>